<evidence type="ECO:0000256" key="2">
    <source>
        <dbReference type="ARBA" id="ARBA00022475"/>
    </source>
</evidence>
<evidence type="ECO:0000256" key="3">
    <source>
        <dbReference type="ARBA" id="ARBA00022692"/>
    </source>
</evidence>
<keyword evidence="2" id="KW-1003">Cell membrane</keyword>
<evidence type="ECO:0000256" key="7">
    <source>
        <dbReference type="ARBA" id="ARBA00023136"/>
    </source>
</evidence>
<keyword evidence="4" id="KW-0547">Nucleotide-binding</keyword>
<gene>
    <name evidence="10" type="primary">ptk</name>
    <name evidence="10" type="ORF">Mlute_00516</name>
</gene>
<evidence type="ECO:0000256" key="8">
    <source>
        <dbReference type="SAM" id="Phobius"/>
    </source>
</evidence>
<evidence type="ECO:0000256" key="5">
    <source>
        <dbReference type="ARBA" id="ARBA00022840"/>
    </source>
</evidence>
<comment type="caution">
    <text evidence="10">The sequence shown here is derived from an EMBL/GenBank/DDBJ whole genome shotgun (WGS) entry which is preliminary data.</text>
</comment>
<evidence type="ECO:0000313" key="11">
    <source>
        <dbReference type="Proteomes" id="UP000265800"/>
    </source>
</evidence>
<keyword evidence="3 8" id="KW-0812">Transmembrane</keyword>
<evidence type="ECO:0000256" key="1">
    <source>
        <dbReference type="ARBA" id="ARBA00004651"/>
    </source>
</evidence>
<evidence type="ECO:0000256" key="4">
    <source>
        <dbReference type="ARBA" id="ARBA00022741"/>
    </source>
</evidence>
<comment type="subcellular location">
    <subcellularLocation>
        <location evidence="1">Cell membrane</location>
        <topology evidence="1">Multi-pass membrane protein</topology>
    </subcellularLocation>
</comment>
<evidence type="ECO:0000259" key="9">
    <source>
        <dbReference type="Pfam" id="PF02706"/>
    </source>
</evidence>
<dbReference type="InterPro" id="IPR033756">
    <property type="entry name" value="YlxH/NBP35"/>
</dbReference>
<dbReference type="InterPro" id="IPR027417">
    <property type="entry name" value="P-loop_NTPase"/>
</dbReference>
<feature type="transmembrane region" description="Helical" evidence="8">
    <location>
        <begin position="20"/>
        <end position="40"/>
    </location>
</feature>
<feature type="domain" description="Polysaccharide chain length determinant N-terminal" evidence="9">
    <location>
        <begin position="10"/>
        <end position="93"/>
    </location>
</feature>
<feature type="transmembrane region" description="Helical" evidence="8">
    <location>
        <begin position="232"/>
        <end position="252"/>
    </location>
</feature>
<protein>
    <submittedName>
        <fullName evidence="10">Tyrosine-protein kinase ptk</fullName>
        <ecNumber evidence="10">2.7.10.-</ecNumber>
    </submittedName>
</protein>
<keyword evidence="10" id="KW-0418">Kinase</keyword>
<dbReference type="PANTHER" id="PTHR32309:SF13">
    <property type="entry name" value="FERRIC ENTEROBACTIN TRANSPORT PROTEIN FEPE"/>
    <property type="match status" value="1"/>
</dbReference>
<dbReference type="PANTHER" id="PTHR32309">
    <property type="entry name" value="TYROSINE-PROTEIN KINASE"/>
    <property type="match status" value="1"/>
</dbReference>
<keyword evidence="10" id="KW-0808">Transferase</keyword>
<dbReference type="GO" id="GO:0005886">
    <property type="term" value="C:plasma membrane"/>
    <property type="evidence" value="ECO:0007669"/>
    <property type="project" value="UniProtKB-SubCell"/>
</dbReference>
<name>A0A399EXJ2_9DEIN</name>
<keyword evidence="7 8" id="KW-0472">Membrane</keyword>
<dbReference type="EC" id="2.7.10.-" evidence="10"/>
<dbReference type="RefSeq" id="WP_119359199.1">
    <property type="nucleotide sequence ID" value="NZ_QWKZ01000010.1"/>
</dbReference>
<dbReference type="SUPFAM" id="SSF52540">
    <property type="entry name" value="P-loop containing nucleoside triphosphate hydrolases"/>
    <property type="match status" value="1"/>
</dbReference>
<dbReference type="GO" id="GO:0016301">
    <property type="term" value="F:kinase activity"/>
    <property type="evidence" value="ECO:0007669"/>
    <property type="project" value="UniProtKB-KW"/>
</dbReference>
<dbReference type="Pfam" id="PF10609">
    <property type="entry name" value="ParA"/>
    <property type="match status" value="1"/>
</dbReference>
<dbReference type="GO" id="GO:0005524">
    <property type="term" value="F:ATP binding"/>
    <property type="evidence" value="ECO:0007669"/>
    <property type="project" value="UniProtKB-KW"/>
</dbReference>
<dbReference type="CDD" id="cd05387">
    <property type="entry name" value="BY-kinase"/>
    <property type="match status" value="1"/>
</dbReference>
<sequence length="517" mass="56916">MRELPGLIRVDFNELAKQLWRYGWLLLLLCAGVTLAVYFFSRLQTPVYQATARLLAAQPTAFSSGLNSLPVASPLDSQAYREAALSSQVLKETLGGSQGRETLEQFRRRLRVRTVEGRQSSIVILSVRDNDPARAARLANEWADALRRWDDQRVRGSFSRYRVSLEAQLRTVQADLERSANSPERREGLRSLQGSLLRDLDLVRALEQGATGQLSLLDLAEVPLRPVAPRPLLNALLAGMLTLALGVLLFVLREALVRTVRSSEEAMGLTGLQVLGEFPRLLGPGRELPKEAASYLRTYVNRGLMSEDDPKIVAVTSPEAKDGKSSVAIALARAYARTGKRTLLIDLDLHRPVLHEEFGVKSGPDVVSVLRDPLFGVAAHQVERGLSLLPCLQSVDDPSGLLSQQLRPFLRRLREAGEWDTIVIDTPPVLAVTDTLVVAPQVSGVLVVVSVGITSRRGLRVAVDNLTRIGAQVLGLVVNQLRPGEGVLVTSKGYFGRYEAPLRRPNSQEQDPLHTQW</sequence>
<organism evidence="10 11">
    <name type="scientific">Meiothermus luteus</name>
    <dbReference type="NCBI Taxonomy" id="2026184"/>
    <lineage>
        <taxon>Bacteria</taxon>
        <taxon>Thermotogati</taxon>
        <taxon>Deinococcota</taxon>
        <taxon>Deinococci</taxon>
        <taxon>Thermales</taxon>
        <taxon>Thermaceae</taxon>
        <taxon>Meiothermus</taxon>
    </lineage>
</organism>
<reference evidence="10 11" key="1">
    <citation type="submission" date="2018-08" db="EMBL/GenBank/DDBJ databases">
        <title>Meiothermus luteus KCTC 52599 genome sequencing project.</title>
        <authorList>
            <person name="Da Costa M.S."/>
            <person name="Albuquerque L."/>
            <person name="Raposo P."/>
            <person name="Froufe H.J.C."/>
            <person name="Barroso C.S."/>
            <person name="Egas C."/>
        </authorList>
    </citation>
    <scope>NUCLEOTIDE SEQUENCE [LARGE SCALE GENOMIC DNA]</scope>
    <source>
        <strain evidence="10 11">KCTC 52599</strain>
    </source>
</reference>
<dbReference type="InterPro" id="IPR050445">
    <property type="entry name" value="Bact_polysacc_biosynth/exp"/>
</dbReference>
<evidence type="ECO:0000256" key="6">
    <source>
        <dbReference type="ARBA" id="ARBA00022989"/>
    </source>
</evidence>
<dbReference type="OrthoDB" id="9794577at2"/>
<dbReference type="InterPro" id="IPR003856">
    <property type="entry name" value="LPS_length_determ_N"/>
</dbReference>
<dbReference type="EMBL" id="QWKZ01000010">
    <property type="protein sequence ID" value="RIH88728.1"/>
    <property type="molecule type" value="Genomic_DNA"/>
</dbReference>
<proteinExistence type="predicted"/>
<dbReference type="AlphaFoldDB" id="A0A399EXJ2"/>
<dbReference type="Gene3D" id="3.40.50.300">
    <property type="entry name" value="P-loop containing nucleotide triphosphate hydrolases"/>
    <property type="match status" value="1"/>
</dbReference>
<dbReference type="Proteomes" id="UP000265800">
    <property type="component" value="Unassembled WGS sequence"/>
</dbReference>
<evidence type="ECO:0000313" key="10">
    <source>
        <dbReference type="EMBL" id="RIH88728.1"/>
    </source>
</evidence>
<keyword evidence="6 8" id="KW-1133">Transmembrane helix</keyword>
<dbReference type="InterPro" id="IPR005702">
    <property type="entry name" value="Wzc-like_C"/>
</dbReference>
<dbReference type="Pfam" id="PF02706">
    <property type="entry name" value="Wzz"/>
    <property type="match status" value="1"/>
</dbReference>
<keyword evidence="11" id="KW-1185">Reference proteome</keyword>
<keyword evidence="5" id="KW-0067">ATP-binding</keyword>
<accession>A0A399EXJ2</accession>